<feature type="compositionally biased region" description="Basic residues" evidence="1">
    <location>
        <begin position="279"/>
        <end position="288"/>
    </location>
</feature>
<evidence type="ECO:0000313" key="2">
    <source>
        <dbReference type="EMBL" id="QHT34803.1"/>
    </source>
</evidence>
<reference evidence="2" key="1">
    <citation type="journal article" date="2020" name="Nature">
        <title>Giant virus diversity and host interactions through global metagenomics.</title>
        <authorList>
            <person name="Schulz F."/>
            <person name="Roux S."/>
            <person name="Paez-Espino D."/>
            <person name="Jungbluth S."/>
            <person name="Walsh D.A."/>
            <person name="Denef V.J."/>
            <person name="McMahon K.D."/>
            <person name="Konstantinidis K.T."/>
            <person name="Eloe-Fadrosh E.A."/>
            <person name="Kyrpides N.C."/>
            <person name="Woyke T."/>
        </authorList>
    </citation>
    <scope>NUCLEOTIDE SEQUENCE</scope>
    <source>
        <strain evidence="2">GVMAG-M-3300009164-40</strain>
    </source>
</reference>
<protein>
    <submittedName>
        <fullName evidence="2">Uncharacterized protein</fullName>
    </submittedName>
</protein>
<evidence type="ECO:0000256" key="1">
    <source>
        <dbReference type="SAM" id="MobiDB-lite"/>
    </source>
</evidence>
<name>A0A6C0F2C4_9ZZZZ</name>
<dbReference type="AlphaFoldDB" id="A0A6C0F2C4"/>
<dbReference type="EMBL" id="MN739010">
    <property type="protein sequence ID" value="QHT34803.1"/>
    <property type="molecule type" value="Genomic_DNA"/>
</dbReference>
<proteinExistence type="predicted"/>
<accession>A0A6C0F2C4</accession>
<organism evidence="2">
    <name type="scientific">viral metagenome</name>
    <dbReference type="NCBI Taxonomy" id="1070528"/>
    <lineage>
        <taxon>unclassified sequences</taxon>
        <taxon>metagenomes</taxon>
        <taxon>organismal metagenomes</taxon>
    </lineage>
</organism>
<feature type="compositionally biased region" description="Low complexity" evidence="1">
    <location>
        <begin position="242"/>
        <end position="254"/>
    </location>
</feature>
<sequence length="288" mass="31458">MNGPIHSTAIDVNQITFVLGQKRAGRNPPINMKYNGANLQIRLPRIGYPGGCLVREGETGLKTYTLIGSLKGCDPYGKEAYQGADEIGKLYNLLSNLEERIVKAAVENSVAWFGKKRSEEAIRDSFKRILSFSTDKVDGEYVPNGKYPPSFRVKVPVYDNKVSSEIVDSNRNPVYVTPETLETKDTPFPKGVEAKLVVSGSIYVIAGQGFGVTWRLTDAQVFPQRRMGAAAIFADEEDDAPTAEVPESEAPAPAQEEESERPPTPTDQPIQSATPAAPVRKRRVAASS</sequence>
<feature type="region of interest" description="Disordered" evidence="1">
    <location>
        <begin position="236"/>
        <end position="288"/>
    </location>
</feature>